<keyword evidence="8" id="KW-1133">Transmembrane helix</keyword>
<comment type="caution">
    <text evidence="11">The sequence shown here is derived from an EMBL/GenBank/DDBJ whole genome shotgun (WGS) entry which is preliminary data.</text>
</comment>
<feature type="chain" id="PRO_5034135466" description="Copper acquisition factor BIM1-like domain-containing protein" evidence="9">
    <location>
        <begin position="19"/>
        <end position="222"/>
    </location>
</feature>
<evidence type="ECO:0000256" key="3">
    <source>
        <dbReference type="ARBA" id="ARBA00022622"/>
    </source>
</evidence>
<evidence type="ECO:0000256" key="1">
    <source>
        <dbReference type="ARBA" id="ARBA00004609"/>
    </source>
</evidence>
<keyword evidence="8" id="KW-0812">Transmembrane</keyword>
<keyword evidence="3" id="KW-0336">GPI-anchor</keyword>
<evidence type="ECO:0000256" key="8">
    <source>
        <dbReference type="SAM" id="Phobius"/>
    </source>
</evidence>
<proteinExistence type="predicted"/>
<gene>
    <name evidence="11" type="ORF">LHYA1_G007028</name>
</gene>
<evidence type="ECO:0000313" key="11">
    <source>
        <dbReference type="EMBL" id="TVY24246.1"/>
    </source>
</evidence>
<dbReference type="RefSeq" id="XP_031003034.1">
    <property type="nucleotide sequence ID" value="XM_031151960.1"/>
</dbReference>
<dbReference type="GeneID" id="41987226"/>
<accession>A0A8H8QY93</accession>
<dbReference type="EMBL" id="QGMH01000139">
    <property type="protein sequence ID" value="TVY24246.1"/>
    <property type="molecule type" value="Genomic_DNA"/>
</dbReference>
<dbReference type="InterPro" id="IPR046530">
    <property type="entry name" value="BIM1-like_dom"/>
</dbReference>
<dbReference type="OrthoDB" id="5333578at2759"/>
<dbReference type="AlphaFoldDB" id="A0A8H8QY93"/>
<feature type="transmembrane region" description="Helical" evidence="8">
    <location>
        <begin position="198"/>
        <end position="221"/>
    </location>
</feature>
<evidence type="ECO:0000256" key="4">
    <source>
        <dbReference type="ARBA" id="ARBA00022729"/>
    </source>
</evidence>
<dbReference type="PANTHER" id="PTHR34992:SF2">
    <property type="entry name" value="COPPER ACQUISITION FACTOR BIM1-LIKE DOMAIN-CONTAINING PROTEIN"/>
    <property type="match status" value="1"/>
</dbReference>
<dbReference type="GO" id="GO:0098552">
    <property type="term" value="C:side of membrane"/>
    <property type="evidence" value="ECO:0007669"/>
    <property type="project" value="UniProtKB-KW"/>
</dbReference>
<evidence type="ECO:0000256" key="2">
    <source>
        <dbReference type="ARBA" id="ARBA00022475"/>
    </source>
</evidence>
<dbReference type="InterPro" id="IPR046936">
    <property type="entry name" value="BIM1-like"/>
</dbReference>
<evidence type="ECO:0000256" key="6">
    <source>
        <dbReference type="ARBA" id="ARBA00023180"/>
    </source>
</evidence>
<feature type="signal peptide" evidence="9">
    <location>
        <begin position="1"/>
        <end position="18"/>
    </location>
</feature>
<dbReference type="Proteomes" id="UP000431533">
    <property type="component" value="Unassembled WGS sequence"/>
</dbReference>
<keyword evidence="5 8" id="KW-0472">Membrane</keyword>
<sequence>MFSQAITVAVFLVSLASAHFSIEYPESRGDSFATGASQYIYPCANVNQTAKTNRTTWPLTGGSLNLDLHHPWSYIFVNLGLGTDYPTFNISLINPFLNETGNGTLCLPEVTLPAGISPADGTNASIQVVAVGETGSALYNCADIVFKNDTETLSADKCSNSTGVSVSVVAQEVNGSTPSTSTSSAAASSSTRASAASAVGSSPVIVAGVVAGLGALLMSWFL</sequence>
<evidence type="ECO:0000259" key="10">
    <source>
        <dbReference type="Pfam" id="PF20238"/>
    </source>
</evidence>
<comment type="subcellular location">
    <subcellularLocation>
        <location evidence="1">Cell membrane</location>
        <topology evidence="1">Lipid-anchor</topology>
        <topology evidence="1">GPI-anchor</topology>
    </subcellularLocation>
</comment>
<organism evidence="11 12">
    <name type="scientific">Lachnellula hyalina</name>
    <dbReference type="NCBI Taxonomy" id="1316788"/>
    <lineage>
        <taxon>Eukaryota</taxon>
        <taxon>Fungi</taxon>
        <taxon>Dikarya</taxon>
        <taxon>Ascomycota</taxon>
        <taxon>Pezizomycotina</taxon>
        <taxon>Leotiomycetes</taxon>
        <taxon>Helotiales</taxon>
        <taxon>Lachnaceae</taxon>
        <taxon>Lachnellula</taxon>
    </lineage>
</organism>
<evidence type="ECO:0000256" key="7">
    <source>
        <dbReference type="ARBA" id="ARBA00023288"/>
    </source>
</evidence>
<protein>
    <recommendedName>
        <fullName evidence="10">Copper acquisition factor BIM1-like domain-containing protein</fullName>
    </recommendedName>
</protein>
<dbReference type="Pfam" id="PF20238">
    <property type="entry name" value="BIM1-like_dom"/>
    <property type="match status" value="1"/>
</dbReference>
<evidence type="ECO:0000256" key="5">
    <source>
        <dbReference type="ARBA" id="ARBA00023136"/>
    </source>
</evidence>
<dbReference type="PANTHER" id="PTHR34992">
    <property type="entry name" value="HYPHAL ANASTAMOSIS-7 PROTEIN"/>
    <property type="match status" value="1"/>
</dbReference>
<name>A0A8H8QY93_9HELO</name>
<evidence type="ECO:0000313" key="12">
    <source>
        <dbReference type="Proteomes" id="UP000431533"/>
    </source>
</evidence>
<keyword evidence="6" id="KW-0325">Glycoprotein</keyword>
<dbReference type="CDD" id="cd21176">
    <property type="entry name" value="LPMO_auxiliary-like"/>
    <property type="match status" value="1"/>
</dbReference>
<keyword evidence="4 9" id="KW-0732">Signal</keyword>
<keyword evidence="2" id="KW-1003">Cell membrane</keyword>
<reference evidence="11 12" key="1">
    <citation type="submission" date="2018-05" db="EMBL/GenBank/DDBJ databases">
        <title>Genome sequencing and assembly of the regulated plant pathogen Lachnellula willkommii and related sister species for the development of diagnostic species identification markers.</title>
        <authorList>
            <person name="Giroux E."/>
            <person name="Bilodeau G."/>
        </authorList>
    </citation>
    <scope>NUCLEOTIDE SEQUENCE [LARGE SCALE GENOMIC DNA]</scope>
    <source>
        <strain evidence="11 12">CBS 185.66</strain>
    </source>
</reference>
<keyword evidence="12" id="KW-1185">Reference proteome</keyword>
<dbReference type="GO" id="GO:0005886">
    <property type="term" value="C:plasma membrane"/>
    <property type="evidence" value="ECO:0007669"/>
    <property type="project" value="UniProtKB-SubCell"/>
</dbReference>
<feature type="domain" description="Copper acquisition factor BIM1-like" evidence="10">
    <location>
        <begin position="17"/>
        <end position="163"/>
    </location>
</feature>
<evidence type="ECO:0000256" key="9">
    <source>
        <dbReference type="SAM" id="SignalP"/>
    </source>
</evidence>
<keyword evidence="7" id="KW-0449">Lipoprotein</keyword>